<keyword evidence="2" id="KW-1185">Reference proteome</keyword>
<dbReference type="AlphaFoldDB" id="A0AA87ZUS9"/>
<proteinExistence type="predicted"/>
<sequence>MGFGSTLEVRWEAGGGGPHWVLGVGGRFELGNGMGEGAHWVLGSDLGAGSNALHISLPIPLNSDIATDNGANS</sequence>
<dbReference type="EMBL" id="BTGU01000010">
    <property type="protein sequence ID" value="GMN39920.1"/>
    <property type="molecule type" value="Genomic_DNA"/>
</dbReference>
<dbReference type="Proteomes" id="UP001187192">
    <property type="component" value="Unassembled WGS sequence"/>
</dbReference>
<name>A0AA87ZUS9_FICCA</name>
<gene>
    <name evidence="1" type="ORF">TIFTF001_009153</name>
</gene>
<reference evidence="1" key="1">
    <citation type="submission" date="2023-07" db="EMBL/GenBank/DDBJ databases">
        <title>draft genome sequence of fig (Ficus carica).</title>
        <authorList>
            <person name="Takahashi T."/>
            <person name="Nishimura K."/>
        </authorList>
    </citation>
    <scope>NUCLEOTIDE SEQUENCE</scope>
</reference>
<evidence type="ECO:0000313" key="1">
    <source>
        <dbReference type="EMBL" id="GMN39920.1"/>
    </source>
</evidence>
<organism evidence="1 2">
    <name type="scientific">Ficus carica</name>
    <name type="common">Common fig</name>
    <dbReference type="NCBI Taxonomy" id="3494"/>
    <lineage>
        <taxon>Eukaryota</taxon>
        <taxon>Viridiplantae</taxon>
        <taxon>Streptophyta</taxon>
        <taxon>Embryophyta</taxon>
        <taxon>Tracheophyta</taxon>
        <taxon>Spermatophyta</taxon>
        <taxon>Magnoliopsida</taxon>
        <taxon>eudicotyledons</taxon>
        <taxon>Gunneridae</taxon>
        <taxon>Pentapetalae</taxon>
        <taxon>rosids</taxon>
        <taxon>fabids</taxon>
        <taxon>Rosales</taxon>
        <taxon>Moraceae</taxon>
        <taxon>Ficeae</taxon>
        <taxon>Ficus</taxon>
    </lineage>
</organism>
<evidence type="ECO:0000313" key="2">
    <source>
        <dbReference type="Proteomes" id="UP001187192"/>
    </source>
</evidence>
<protein>
    <submittedName>
        <fullName evidence="1">Uncharacterized protein</fullName>
    </submittedName>
</protein>
<comment type="caution">
    <text evidence="1">The sequence shown here is derived from an EMBL/GenBank/DDBJ whole genome shotgun (WGS) entry which is preliminary data.</text>
</comment>
<accession>A0AA87ZUS9</accession>